<dbReference type="AlphaFoldDB" id="A0A1G4ETP9"/>
<evidence type="ECO:0000313" key="1">
    <source>
        <dbReference type="EMBL" id="SCB69409.1"/>
    </source>
</evidence>
<dbReference type="SUPFAM" id="SSF89260">
    <property type="entry name" value="Collagen-binding domain"/>
    <property type="match status" value="1"/>
</dbReference>
<sequence>MKGNKLVGSYYTHPGKYYLHVYQYGGGTGNYAVEVK</sequence>
<name>A0A1G4ETP9_BACMY</name>
<organism evidence="1 2">
    <name type="scientific">Bacillus mycoides</name>
    <dbReference type="NCBI Taxonomy" id="1405"/>
    <lineage>
        <taxon>Bacteria</taxon>
        <taxon>Bacillati</taxon>
        <taxon>Bacillota</taxon>
        <taxon>Bacilli</taxon>
        <taxon>Bacillales</taxon>
        <taxon>Bacillaceae</taxon>
        <taxon>Bacillus</taxon>
        <taxon>Bacillus cereus group</taxon>
    </lineage>
</organism>
<dbReference type="Proteomes" id="UP000195696">
    <property type="component" value="Unassembled WGS sequence"/>
</dbReference>
<protein>
    <submittedName>
        <fullName evidence="1">Uncharacterized protein</fullName>
    </submittedName>
</protein>
<proteinExistence type="predicted"/>
<evidence type="ECO:0000313" key="2">
    <source>
        <dbReference type="Proteomes" id="UP000195696"/>
    </source>
</evidence>
<dbReference type="Gene3D" id="2.60.120.380">
    <property type="match status" value="1"/>
</dbReference>
<dbReference type="EMBL" id="FMAK01000043">
    <property type="protein sequence ID" value="SCB69409.1"/>
    <property type="molecule type" value="Genomic_DNA"/>
</dbReference>
<accession>A0A1G4ETP9</accession>
<reference evidence="1 2" key="1">
    <citation type="submission" date="2016-08" db="EMBL/GenBank/DDBJ databases">
        <authorList>
            <person name="Seilhamer J.J."/>
        </authorList>
    </citation>
    <scope>NUCLEOTIDE SEQUENCE [LARGE SCALE GENOMIC DNA]</scope>
    <source>
        <strain evidence="1 2">SDA_GO95</strain>
    </source>
</reference>
<gene>
    <name evidence="1" type="ORF">BWGO95_03569</name>
</gene>